<dbReference type="SMART" id="SM00382">
    <property type="entry name" value="AAA"/>
    <property type="match status" value="1"/>
</dbReference>
<evidence type="ECO:0000259" key="7">
    <source>
        <dbReference type="PROSITE" id="PS50045"/>
    </source>
</evidence>
<evidence type="ECO:0000259" key="8">
    <source>
        <dbReference type="PROSITE" id="PS50110"/>
    </source>
</evidence>
<feature type="domain" description="Response regulatory" evidence="8">
    <location>
        <begin position="3"/>
        <end position="122"/>
    </location>
</feature>
<dbReference type="InterPro" id="IPR025943">
    <property type="entry name" value="Sigma_54_int_dom_ATP-bd_2"/>
</dbReference>
<dbReference type="CDD" id="cd00156">
    <property type="entry name" value="REC"/>
    <property type="match status" value="1"/>
</dbReference>
<evidence type="ECO:0000313" key="10">
    <source>
        <dbReference type="Proteomes" id="UP001495147"/>
    </source>
</evidence>
<dbReference type="InterPro" id="IPR011006">
    <property type="entry name" value="CheY-like_superfamily"/>
</dbReference>
<keyword evidence="6" id="KW-0597">Phosphoprotein</keyword>
<dbReference type="EMBL" id="JBDPZD010000002">
    <property type="protein sequence ID" value="MEO3692000.1"/>
    <property type="molecule type" value="Genomic_DNA"/>
</dbReference>
<keyword evidence="2" id="KW-0067">ATP-binding</keyword>
<proteinExistence type="predicted"/>
<organism evidence="9 10">
    <name type="scientific">Roseateles paludis</name>
    <dbReference type="NCBI Taxonomy" id="3145238"/>
    <lineage>
        <taxon>Bacteria</taxon>
        <taxon>Pseudomonadati</taxon>
        <taxon>Pseudomonadota</taxon>
        <taxon>Betaproteobacteria</taxon>
        <taxon>Burkholderiales</taxon>
        <taxon>Sphaerotilaceae</taxon>
        <taxon>Roseateles</taxon>
    </lineage>
</organism>
<dbReference type="InterPro" id="IPR058031">
    <property type="entry name" value="AAA_lid_NorR"/>
</dbReference>
<dbReference type="SUPFAM" id="SSF52540">
    <property type="entry name" value="P-loop containing nucleoside triphosphate hydrolases"/>
    <property type="match status" value="1"/>
</dbReference>
<dbReference type="PANTHER" id="PTHR32071:SF86">
    <property type="entry name" value="TWO COMPONENT SIGNAL TRANSDUCTION SYSTEM SIGMA54-DEPENDENT RESPONSE REGULATOR FIS FAMILY"/>
    <property type="match status" value="1"/>
</dbReference>
<dbReference type="InterPro" id="IPR009057">
    <property type="entry name" value="Homeodomain-like_sf"/>
</dbReference>
<dbReference type="PROSITE" id="PS00688">
    <property type="entry name" value="SIGMA54_INTERACT_3"/>
    <property type="match status" value="1"/>
</dbReference>
<dbReference type="InterPro" id="IPR027417">
    <property type="entry name" value="P-loop_NTPase"/>
</dbReference>
<dbReference type="Gene3D" id="1.10.8.60">
    <property type="match status" value="1"/>
</dbReference>
<keyword evidence="3" id="KW-0805">Transcription regulation</keyword>
<accession>A0ABV0G2S4</accession>
<keyword evidence="1" id="KW-0547">Nucleotide-binding</keyword>
<dbReference type="PROSITE" id="PS00676">
    <property type="entry name" value="SIGMA54_INTERACT_2"/>
    <property type="match status" value="1"/>
</dbReference>
<dbReference type="SUPFAM" id="SSF52172">
    <property type="entry name" value="CheY-like"/>
    <property type="match status" value="1"/>
</dbReference>
<dbReference type="Gene3D" id="3.40.50.2300">
    <property type="match status" value="1"/>
</dbReference>
<dbReference type="InterPro" id="IPR003593">
    <property type="entry name" value="AAA+_ATPase"/>
</dbReference>
<keyword evidence="4" id="KW-0238">DNA-binding</keyword>
<dbReference type="CDD" id="cd00009">
    <property type="entry name" value="AAA"/>
    <property type="match status" value="1"/>
</dbReference>
<dbReference type="Pfam" id="PF02954">
    <property type="entry name" value="HTH_8"/>
    <property type="match status" value="1"/>
</dbReference>
<evidence type="ECO:0000256" key="3">
    <source>
        <dbReference type="ARBA" id="ARBA00023015"/>
    </source>
</evidence>
<dbReference type="InterPro" id="IPR002078">
    <property type="entry name" value="Sigma_54_int"/>
</dbReference>
<evidence type="ECO:0000256" key="1">
    <source>
        <dbReference type="ARBA" id="ARBA00022741"/>
    </source>
</evidence>
<evidence type="ECO:0000313" key="9">
    <source>
        <dbReference type="EMBL" id="MEO3692000.1"/>
    </source>
</evidence>
<dbReference type="Gene3D" id="1.10.10.60">
    <property type="entry name" value="Homeodomain-like"/>
    <property type="match status" value="1"/>
</dbReference>
<sequence length="446" mass="47590">MRRVLIIDDHPGVGQALELLLSLHDIEAHVATSPAQGLALLDQRSYGLVIQDMNFTADTTSGEEGAALFRAVRARRPDLPIILLTAWTRLEAAVALVKAGAADYLAKPWDDAKLLATVENLLELGEANREAAQLRDARRERHARLARKYELAGLVFGSDAMASLLELAGQIAGAAVPVLITGPNGAGKERIAAFVHANSAVRSGPLVALNCGALPGELIEAELFGSDSGAYTGAAKARIGRFESADGGTLFLDEIGNLPLAGQVKLLRVLETGQFERLGSSKTREVKVRVLSATNADLRAMVKAGAFREDLFYRLNLIELALPPLAERRDDVLPLAQHFLAGRARLSDAAREALLSHAWPGNVRELKNAVERAALLCQGAEITAELLGLQDAGNAGNAWRNLDEPSREAVIAALGAAGGVISRAATQLGLSRQALYRRLERYGITP</sequence>
<dbReference type="RefSeq" id="WP_347704806.1">
    <property type="nucleotide sequence ID" value="NZ_JBDPZD010000002.1"/>
</dbReference>
<dbReference type="Proteomes" id="UP001495147">
    <property type="component" value="Unassembled WGS sequence"/>
</dbReference>
<protein>
    <submittedName>
        <fullName evidence="9">Sigma-54 dependent transcriptional regulator</fullName>
    </submittedName>
</protein>
<dbReference type="Pfam" id="PF00072">
    <property type="entry name" value="Response_reg"/>
    <property type="match status" value="1"/>
</dbReference>
<evidence type="ECO:0000256" key="4">
    <source>
        <dbReference type="ARBA" id="ARBA00023125"/>
    </source>
</evidence>
<keyword evidence="5" id="KW-0804">Transcription</keyword>
<dbReference type="SMART" id="SM00448">
    <property type="entry name" value="REC"/>
    <property type="match status" value="1"/>
</dbReference>
<dbReference type="PRINTS" id="PR01590">
    <property type="entry name" value="HTHFIS"/>
</dbReference>
<dbReference type="InterPro" id="IPR001789">
    <property type="entry name" value="Sig_transdc_resp-reg_receiver"/>
</dbReference>
<dbReference type="PANTHER" id="PTHR32071">
    <property type="entry name" value="TRANSCRIPTIONAL REGULATORY PROTEIN"/>
    <property type="match status" value="1"/>
</dbReference>
<dbReference type="PROSITE" id="PS50045">
    <property type="entry name" value="SIGMA54_INTERACT_4"/>
    <property type="match status" value="1"/>
</dbReference>
<dbReference type="InterPro" id="IPR002197">
    <property type="entry name" value="HTH_Fis"/>
</dbReference>
<comment type="caution">
    <text evidence="9">The sequence shown here is derived from an EMBL/GenBank/DDBJ whole genome shotgun (WGS) entry which is preliminary data.</text>
</comment>
<dbReference type="Gene3D" id="3.40.50.300">
    <property type="entry name" value="P-loop containing nucleotide triphosphate hydrolases"/>
    <property type="match status" value="1"/>
</dbReference>
<evidence type="ECO:0000256" key="5">
    <source>
        <dbReference type="ARBA" id="ARBA00023163"/>
    </source>
</evidence>
<gene>
    <name evidence="9" type="ORF">ABDJ85_11005</name>
</gene>
<dbReference type="PROSITE" id="PS50110">
    <property type="entry name" value="RESPONSE_REGULATORY"/>
    <property type="match status" value="1"/>
</dbReference>
<keyword evidence="10" id="KW-1185">Reference proteome</keyword>
<dbReference type="SUPFAM" id="SSF46689">
    <property type="entry name" value="Homeodomain-like"/>
    <property type="match status" value="1"/>
</dbReference>
<feature type="modified residue" description="4-aspartylphosphate" evidence="6">
    <location>
        <position position="52"/>
    </location>
</feature>
<feature type="domain" description="Sigma-54 factor interaction" evidence="7">
    <location>
        <begin position="154"/>
        <end position="375"/>
    </location>
</feature>
<dbReference type="Pfam" id="PF00158">
    <property type="entry name" value="Sigma54_activat"/>
    <property type="match status" value="1"/>
</dbReference>
<name>A0ABV0G2S4_9BURK</name>
<dbReference type="Pfam" id="PF25601">
    <property type="entry name" value="AAA_lid_14"/>
    <property type="match status" value="1"/>
</dbReference>
<dbReference type="InterPro" id="IPR025944">
    <property type="entry name" value="Sigma_54_int_dom_CS"/>
</dbReference>
<evidence type="ECO:0000256" key="2">
    <source>
        <dbReference type="ARBA" id="ARBA00022840"/>
    </source>
</evidence>
<reference evidence="9 10" key="1">
    <citation type="submission" date="2024-05" db="EMBL/GenBank/DDBJ databases">
        <title>Roseateles sp. DJS-2-20 16S ribosomal RNA gene Genome sequencing and assembly.</title>
        <authorList>
            <person name="Woo H."/>
        </authorList>
    </citation>
    <scope>NUCLEOTIDE SEQUENCE [LARGE SCALE GENOMIC DNA]</scope>
    <source>
        <strain evidence="9 10">DJS-2-20</strain>
    </source>
</reference>
<evidence type="ECO:0000256" key="6">
    <source>
        <dbReference type="PROSITE-ProRule" id="PRU00169"/>
    </source>
</evidence>